<name>A0A1J0R9J9_9TRYP</name>
<evidence type="ECO:0000256" key="7">
    <source>
        <dbReference type="ARBA" id="ARBA00023288"/>
    </source>
</evidence>
<comment type="function">
    <text evidence="1">VSG forms a coat on the surface of the parasite. The trypanosome evades the immune response of the host by expressing a series of antigenically distinct VSGs from an estimated 1000 VSG genes.</text>
</comment>
<evidence type="ECO:0000259" key="9">
    <source>
        <dbReference type="Pfam" id="PF00913"/>
    </source>
</evidence>
<dbReference type="GO" id="GO:0098552">
    <property type="term" value="C:side of membrane"/>
    <property type="evidence" value="ECO:0007669"/>
    <property type="project" value="UniProtKB-KW"/>
</dbReference>
<keyword evidence="3" id="KW-1003">Cell membrane</keyword>
<dbReference type="Gene3D" id="3.30.1680.30">
    <property type="match status" value="1"/>
</dbReference>
<dbReference type="InterPro" id="IPR019609">
    <property type="entry name" value="Variant_surf_glycoprt_trypan_C"/>
</dbReference>
<keyword evidence="7" id="KW-0449">Lipoprotein</keyword>
<dbReference type="EMBL" id="KX700512">
    <property type="protein sequence ID" value="APD74468.1"/>
    <property type="molecule type" value="Genomic_DNA"/>
</dbReference>
<keyword evidence="5" id="KW-0472">Membrane</keyword>
<feature type="region of interest" description="Disordered" evidence="8">
    <location>
        <begin position="394"/>
        <end position="463"/>
    </location>
</feature>
<evidence type="ECO:0000313" key="11">
    <source>
        <dbReference type="EMBL" id="APD74468.1"/>
    </source>
</evidence>
<dbReference type="VEuPathDB" id="TriTrypDB:Tb427_000278600"/>
<dbReference type="SUPFAM" id="SSF58087">
    <property type="entry name" value="Variant surface glycoprotein (N-terminal domain)"/>
    <property type="match status" value="1"/>
</dbReference>
<feature type="compositionally biased region" description="Polar residues" evidence="8">
    <location>
        <begin position="394"/>
        <end position="405"/>
    </location>
</feature>
<evidence type="ECO:0000256" key="8">
    <source>
        <dbReference type="SAM" id="MobiDB-lite"/>
    </source>
</evidence>
<feature type="domain" description="Trypanosome variant surface glycoprotein A-type N-terminal" evidence="9">
    <location>
        <begin position="5"/>
        <end position="238"/>
    </location>
</feature>
<proteinExistence type="predicted"/>
<evidence type="ECO:0000256" key="4">
    <source>
        <dbReference type="ARBA" id="ARBA00022622"/>
    </source>
</evidence>
<dbReference type="Pfam" id="PF10659">
    <property type="entry name" value="Trypan_glycop_C"/>
    <property type="match status" value="1"/>
</dbReference>
<feature type="compositionally biased region" description="Basic and acidic residues" evidence="8">
    <location>
        <begin position="454"/>
        <end position="463"/>
    </location>
</feature>
<evidence type="ECO:0000256" key="2">
    <source>
        <dbReference type="ARBA" id="ARBA00004609"/>
    </source>
</evidence>
<sequence length="495" mass="53005">MSNNKAVGGGGFNKACEVAAHLKDVAPYLAAKATASTQHINTVRTALQTLAIMMITRPDKRTDEYKFLHAHVTQELTNAQQTINSNVAKSINLAAKAALAAGRIDETTSVFWQVNLNPGSSGKYFIAQSNGGGSAATSSHLPNCIESGNKIKQTIQEAAPAEAPRPIATLKQITSAYAPGAPSSANSLCGLTQADSTHGGYARPANAGPIKWAGGLISITNAALTNSPFVDYTTTAQAGTPLAAVYADLDNNVTAYDGVTENFEKLAKIGGATKPGIPDIKTSAQKLQIGDATTEITLSTATIDCVSEEIRLYNTETPATLANERKKLFINQLLKIDSAEKQAFALSEQTKISGISQQETVCNKIKDAEKCNTTKQCSFQESGEHNKKCNFNATEETENGISGTPTGDDRSSSGEREEAKQAGEDGKTDCSKLTTQPECEAANKEGKKHCGLKKGKDNEEEKDNVKCRDSSFLVKKKLALMLKLLWVWYHFEEFR</sequence>
<dbReference type="Pfam" id="PF00913">
    <property type="entry name" value="Trypan_glycop"/>
    <property type="match status" value="1"/>
</dbReference>
<dbReference type="AlphaFoldDB" id="A0A1J0R9J9"/>
<dbReference type="Gene3D" id="3.90.150.10">
    <property type="entry name" value="Variant Surface Glycoprotein, subunit A domain 1"/>
    <property type="match status" value="1"/>
</dbReference>
<dbReference type="GO" id="GO:0005886">
    <property type="term" value="C:plasma membrane"/>
    <property type="evidence" value="ECO:0007669"/>
    <property type="project" value="UniProtKB-SubCell"/>
</dbReference>
<evidence type="ECO:0000256" key="5">
    <source>
        <dbReference type="ARBA" id="ARBA00023136"/>
    </source>
</evidence>
<organism evidence="11">
    <name type="scientific">Trypanosoma brucei</name>
    <dbReference type="NCBI Taxonomy" id="5691"/>
    <lineage>
        <taxon>Eukaryota</taxon>
        <taxon>Discoba</taxon>
        <taxon>Euglenozoa</taxon>
        <taxon>Kinetoplastea</taxon>
        <taxon>Metakinetoplastina</taxon>
        <taxon>Trypanosomatida</taxon>
        <taxon>Trypanosomatidae</taxon>
        <taxon>Trypanosoma</taxon>
    </lineage>
</organism>
<evidence type="ECO:0000259" key="10">
    <source>
        <dbReference type="Pfam" id="PF10659"/>
    </source>
</evidence>
<keyword evidence="4" id="KW-0336">GPI-anchor</keyword>
<accession>A0A1J0R9J9</accession>
<dbReference type="InterPro" id="IPR001812">
    <property type="entry name" value="Trypano_VSG_A_N_dom"/>
</dbReference>
<dbReference type="GO" id="GO:0042783">
    <property type="term" value="P:symbiont-mediated evasion of host immune response"/>
    <property type="evidence" value="ECO:0007669"/>
    <property type="project" value="InterPro"/>
</dbReference>
<evidence type="ECO:0000256" key="3">
    <source>
        <dbReference type="ARBA" id="ARBA00022475"/>
    </source>
</evidence>
<evidence type="ECO:0000256" key="1">
    <source>
        <dbReference type="ARBA" id="ARBA00002523"/>
    </source>
</evidence>
<protein>
    <submittedName>
        <fullName evidence="11">Variant surface glycoprotein 1125.3096</fullName>
    </submittedName>
</protein>
<reference evidence="11" key="1">
    <citation type="submission" date="2016-08" db="EMBL/GenBank/DDBJ databases">
        <title>VSG repertoire of Trypanosoma brucei EATRO 1125.</title>
        <authorList>
            <person name="Cross G.A."/>
        </authorList>
    </citation>
    <scope>NUCLEOTIDE SEQUENCE</scope>
    <source>
        <strain evidence="11">EATRO 1125</strain>
    </source>
</reference>
<feature type="compositionally biased region" description="Basic and acidic residues" evidence="8">
    <location>
        <begin position="407"/>
        <end position="430"/>
    </location>
</feature>
<keyword evidence="6" id="KW-0325">Glycoprotein</keyword>
<evidence type="ECO:0000256" key="6">
    <source>
        <dbReference type="ARBA" id="ARBA00023180"/>
    </source>
</evidence>
<comment type="subcellular location">
    <subcellularLocation>
        <location evidence="2">Cell membrane</location>
        <topology evidence="2">Lipid-anchor</topology>
        <topology evidence="2">GPI-anchor</topology>
    </subcellularLocation>
</comment>
<feature type="domain" description="Trypanosome variant surface glycoprotein C-terminal" evidence="10">
    <location>
        <begin position="362"/>
        <end position="482"/>
    </location>
</feature>